<evidence type="ECO:0000256" key="19">
    <source>
        <dbReference type="ARBA" id="ARBA00081812"/>
    </source>
</evidence>
<evidence type="ECO:0000256" key="17">
    <source>
        <dbReference type="ARBA" id="ARBA00079821"/>
    </source>
</evidence>
<dbReference type="Pfam" id="PF08911">
    <property type="entry name" value="NUP50"/>
    <property type="match status" value="1"/>
</dbReference>
<dbReference type="PANTHER" id="PTHR23138:SF141">
    <property type="entry name" value="NUCLEAR PORE COMPLEX PROTEIN NUP50"/>
    <property type="match status" value="1"/>
</dbReference>
<evidence type="ECO:0000256" key="5">
    <source>
        <dbReference type="ARBA" id="ARBA00022553"/>
    </source>
</evidence>
<dbReference type="GO" id="GO:0031965">
    <property type="term" value="C:nuclear membrane"/>
    <property type="evidence" value="ECO:0007669"/>
    <property type="project" value="UniProtKB-SubCell"/>
</dbReference>
<evidence type="ECO:0000256" key="16">
    <source>
        <dbReference type="ARBA" id="ARBA00069163"/>
    </source>
</evidence>
<feature type="domain" description="RanBD1" evidence="21">
    <location>
        <begin position="351"/>
        <end position="466"/>
    </location>
</feature>
<dbReference type="GO" id="GO:0051028">
    <property type="term" value="P:mRNA transport"/>
    <property type="evidence" value="ECO:0007669"/>
    <property type="project" value="UniProtKB-KW"/>
</dbReference>
<keyword evidence="10" id="KW-0007">Acetylation</keyword>
<dbReference type="Pfam" id="PF00638">
    <property type="entry name" value="Ran_BP1"/>
    <property type="match status" value="1"/>
</dbReference>
<evidence type="ECO:0000256" key="14">
    <source>
        <dbReference type="ARBA" id="ARBA00023242"/>
    </source>
</evidence>
<dbReference type="PANTHER" id="PTHR23138">
    <property type="entry name" value="RAN BINDING PROTEIN"/>
    <property type="match status" value="1"/>
</dbReference>
<feature type="non-terminal residue" evidence="22">
    <location>
        <position position="466"/>
    </location>
</feature>
<feature type="compositionally biased region" description="Low complexity" evidence="20">
    <location>
        <begin position="91"/>
        <end position="110"/>
    </location>
</feature>
<evidence type="ECO:0000256" key="2">
    <source>
        <dbReference type="ARBA" id="ARBA00004620"/>
    </source>
</evidence>
<keyword evidence="14" id="KW-0539">Nucleus</keyword>
<dbReference type="Proteomes" id="UP000571324">
    <property type="component" value="Unassembled WGS sequence"/>
</dbReference>
<dbReference type="SUPFAM" id="SSF50729">
    <property type="entry name" value="PH domain-like"/>
    <property type="match status" value="1"/>
</dbReference>
<evidence type="ECO:0000256" key="4">
    <source>
        <dbReference type="ARBA" id="ARBA00022499"/>
    </source>
</evidence>
<sequence>MAKRIAEKELTDRNWDQEDEAEEVGTFSVASEEVLKNRAIKKAKRRNVGSEPESGGAFKGFKGFMLPSGKGGGGFGGFGNGAGIKPLEGLSNGSSSVSSTPPFSSLKSSSETQSAFVSNGPTGSVFAEKKAVSPRSNGGSQPCSSSGALGAAHGSSAYHKQLAALNCSVRDWIVKHVNTNPLCDLTPIFRDYEQYLVSIEQQHGSSSDSGSENESSKTPGPRAVPAFGSSKLQQGSTFLLNNKTEDTSDKNPEAASEKRDPSLGATSAVSFNFGKSVDSSVLGSLGSGALSSFSFSPGNSGLFGKDANQAKSLAAASTSLLEAQTDGGNSDDKGVEEEEEEPPKVIVNEIKEDDAFYSKKCKLFYKKDNEFKEKGVGTLHLKPAGNEKTQLLVRADTNLGNILLNVLIPPKMPCTRTGKNNVLIVCVPNPPIDEKNPAVPVTMLIRVKTSEDADELHKILLEKKET</sequence>
<keyword evidence="3" id="KW-0813">Transport</keyword>
<gene>
    <name evidence="22" type="primary">Nup50</name>
    <name evidence="22" type="ORF">ORISOL_R07216</name>
</gene>
<dbReference type="CDD" id="cd13170">
    <property type="entry name" value="RanBD_NUP50"/>
    <property type="match status" value="1"/>
</dbReference>
<dbReference type="InterPro" id="IPR045255">
    <property type="entry name" value="RanBP1-like"/>
</dbReference>
<name>A0A7K6D6V7_9PASS</name>
<evidence type="ECO:0000313" key="23">
    <source>
        <dbReference type="Proteomes" id="UP000571324"/>
    </source>
</evidence>
<keyword evidence="9" id="KW-0653">Protein transport</keyword>
<dbReference type="InterPro" id="IPR015007">
    <property type="entry name" value="NUP2/50/61"/>
</dbReference>
<dbReference type="GO" id="GO:0005643">
    <property type="term" value="C:nuclear pore"/>
    <property type="evidence" value="ECO:0007669"/>
    <property type="project" value="UniProtKB-SubCell"/>
</dbReference>
<keyword evidence="4" id="KW-1017">Isopeptide bond</keyword>
<feature type="non-terminal residue" evidence="22">
    <location>
        <position position="1"/>
    </location>
</feature>
<feature type="compositionally biased region" description="Basic and acidic residues" evidence="20">
    <location>
        <begin position="1"/>
        <end position="16"/>
    </location>
</feature>
<dbReference type="OrthoDB" id="10062131at2759"/>
<keyword evidence="7" id="KW-0509">mRNA transport</keyword>
<feature type="region of interest" description="Disordered" evidence="20">
    <location>
        <begin position="201"/>
        <end position="228"/>
    </location>
</feature>
<keyword evidence="6" id="KW-0677">Repeat</keyword>
<dbReference type="GO" id="GO:0006606">
    <property type="term" value="P:protein import into nucleus"/>
    <property type="evidence" value="ECO:0007669"/>
    <property type="project" value="TreeGrafter"/>
</dbReference>
<feature type="compositionally biased region" description="Low complexity" evidence="20">
    <location>
        <begin position="204"/>
        <end position="213"/>
    </location>
</feature>
<evidence type="ECO:0000256" key="6">
    <source>
        <dbReference type="ARBA" id="ARBA00022737"/>
    </source>
</evidence>
<dbReference type="Gene3D" id="2.30.29.30">
    <property type="entry name" value="Pleckstrin-homology domain (PH domain)/Phosphotyrosine-binding domain (PTB)"/>
    <property type="match status" value="1"/>
</dbReference>
<evidence type="ECO:0000256" key="11">
    <source>
        <dbReference type="ARBA" id="ARBA00023010"/>
    </source>
</evidence>
<dbReference type="EMBL" id="VZRL01002956">
    <property type="protein sequence ID" value="NWV22030.1"/>
    <property type="molecule type" value="Genomic_DNA"/>
</dbReference>
<feature type="region of interest" description="Disordered" evidence="20">
    <location>
        <begin position="91"/>
        <end position="150"/>
    </location>
</feature>
<reference evidence="22 23" key="1">
    <citation type="submission" date="2019-09" db="EMBL/GenBank/DDBJ databases">
        <title>Bird 10,000 Genomes (B10K) Project - Family phase.</title>
        <authorList>
            <person name="Zhang G."/>
        </authorList>
    </citation>
    <scope>NUCLEOTIDE SEQUENCE [LARGE SCALE GENOMIC DNA]</scope>
    <source>
        <strain evidence="22">B10K-DU-029-52</strain>
    </source>
</reference>
<protein>
    <recommendedName>
        <fullName evidence="16">Nuclear pore complex protein Nup50</fullName>
    </recommendedName>
    <alternativeName>
        <fullName evidence="17">50 kDa nucleoporin</fullName>
    </alternativeName>
    <alternativeName>
        <fullName evidence="18">Nuclear pore-associated protein 60 kDa-like</fullName>
    </alternativeName>
    <alternativeName>
        <fullName evidence="19">Nucleoporin Nup50</fullName>
    </alternativeName>
</protein>
<feature type="compositionally biased region" description="Polar residues" evidence="20">
    <location>
        <begin position="134"/>
        <end position="143"/>
    </location>
</feature>
<keyword evidence="23" id="KW-1185">Reference proteome</keyword>
<dbReference type="AlphaFoldDB" id="A0A7K6D6V7"/>
<evidence type="ECO:0000256" key="18">
    <source>
        <dbReference type="ARBA" id="ARBA00081490"/>
    </source>
</evidence>
<accession>A0A7K6D6V7</accession>
<keyword evidence="5" id="KW-0597">Phosphoprotein</keyword>
<evidence type="ECO:0000256" key="9">
    <source>
        <dbReference type="ARBA" id="ARBA00022927"/>
    </source>
</evidence>
<dbReference type="FunFam" id="2.30.29.30:FF:000179">
    <property type="entry name" value="Nuclear pore complex protein Nup50"/>
    <property type="match status" value="1"/>
</dbReference>
<feature type="region of interest" description="Disordered" evidence="20">
    <location>
        <begin position="241"/>
        <end position="263"/>
    </location>
</feature>
<evidence type="ECO:0000256" key="10">
    <source>
        <dbReference type="ARBA" id="ARBA00022990"/>
    </source>
</evidence>
<keyword evidence="12" id="KW-0906">Nuclear pore complex</keyword>
<feature type="compositionally biased region" description="Polar residues" evidence="20">
    <location>
        <begin position="111"/>
        <end position="122"/>
    </location>
</feature>
<comment type="subcellular location">
    <subcellularLocation>
        <location evidence="2">Nucleus membrane</location>
        <topology evidence="2">Peripheral membrane protein</topology>
        <orientation evidence="2">Nucleoplasmic side</orientation>
    </subcellularLocation>
    <subcellularLocation>
        <location evidence="1">Nucleus</location>
        <location evidence="1">Nuclear pore complex</location>
    </subcellularLocation>
</comment>
<evidence type="ECO:0000256" key="8">
    <source>
        <dbReference type="ARBA" id="ARBA00022843"/>
    </source>
</evidence>
<evidence type="ECO:0000259" key="21">
    <source>
        <dbReference type="PROSITE" id="PS50196"/>
    </source>
</evidence>
<keyword evidence="13" id="KW-0472">Membrane</keyword>
<evidence type="ECO:0000256" key="3">
    <source>
        <dbReference type="ARBA" id="ARBA00022448"/>
    </source>
</evidence>
<evidence type="ECO:0000256" key="7">
    <source>
        <dbReference type="ARBA" id="ARBA00022816"/>
    </source>
</evidence>
<evidence type="ECO:0000256" key="15">
    <source>
        <dbReference type="ARBA" id="ARBA00054952"/>
    </source>
</evidence>
<evidence type="ECO:0000256" key="12">
    <source>
        <dbReference type="ARBA" id="ARBA00023132"/>
    </source>
</evidence>
<dbReference type="SMART" id="SM00160">
    <property type="entry name" value="RanBD"/>
    <property type="match status" value="1"/>
</dbReference>
<dbReference type="InterPro" id="IPR000156">
    <property type="entry name" value="Ran_bind_dom"/>
</dbReference>
<evidence type="ECO:0000256" key="1">
    <source>
        <dbReference type="ARBA" id="ARBA00004567"/>
    </source>
</evidence>
<dbReference type="InterPro" id="IPR011993">
    <property type="entry name" value="PH-like_dom_sf"/>
</dbReference>
<evidence type="ECO:0000256" key="13">
    <source>
        <dbReference type="ARBA" id="ARBA00023136"/>
    </source>
</evidence>
<feature type="region of interest" description="Disordered" evidence="20">
    <location>
        <begin position="1"/>
        <end position="25"/>
    </location>
</feature>
<evidence type="ECO:0000313" key="22">
    <source>
        <dbReference type="EMBL" id="NWV22030.1"/>
    </source>
</evidence>
<feature type="compositionally biased region" description="Basic and acidic residues" evidence="20">
    <location>
        <begin position="243"/>
        <end position="261"/>
    </location>
</feature>
<keyword evidence="11" id="KW-0811">Translocation</keyword>
<organism evidence="22 23">
    <name type="scientific">Origma solitaria</name>
    <dbReference type="NCBI Taxonomy" id="720586"/>
    <lineage>
        <taxon>Eukaryota</taxon>
        <taxon>Metazoa</taxon>
        <taxon>Chordata</taxon>
        <taxon>Craniata</taxon>
        <taxon>Vertebrata</taxon>
        <taxon>Euteleostomi</taxon>
        <taxon>Archelosauria</taxon>
        <taxon>Archosauria</taxon>
        <taxon>Dinosauria</taxon>
        <taxon>Saurischia</taxon>
        <taxon>Theropoda</taxon>
        <taxon>Coelurosauria</taxon>
        <taxon>Aves</taxon>
        <taxon>Neognathae</taxon>
        <taxon>Neoaves</taxon>
        <taxon>Telluraves</taxon>
        <taxon>Australaves</taxon>
        <taxon>Passeriformes</taxon>
        <taxon>Meliphagoidea</taxon>
        <taxon>Acanthizidae</taxon>
        <taxon>Origma</taxon>
    </lineage>
</organism>
<dbReference type="PROSITE" id="PS50196">
    <property type="entry name" value="RANBD1"/>
    <property type="match status" value="1"/>
</dbReference>
<comment type="function">
    <text evidence="15">Component of the nuclear pore complex that has a direct role in nuclear protein import. Actively displaces NLSs from importin-alpha, and facilitates disassembly of the importin-alpha:beta-cargo complex and importin recycling. Interacts with regulatory proteins of cell cycle progression including CDKN1B. This interaction is required for correct intracellular transport and degradation of CDKN1B.</text>
</comment>
<evidence type="ECO:0000256" key="20">
    <source>
        <dbReference type="SAM" id="MobiDB-lite"/>
    </source>
</evidence>
<feature type="region of interest" description="Disordered" evidence="20">
    <location>
        <begin position="321"/>
        <end position="343"/>
    </location>
</feature>
<comment type="caution">
    <text evidence="22">The sequence shown here is derived from an EMBL/GenBank/DDBJ whole genome shotgun (WGS) entry which is preliminary data.</text>
</comment>
<proteinExistence type="predicted"/>
<keyword evidence="8" id="KW-0832">Ubl conjugation</keyword>